<dbReference type="STRING" id="1232683.ADIMK_2043"/>
<proteinExistence type="predicted"/>
<reference evidence="1 2" key="1">
    <citation type="submission" date="2014-04" db="EMBL/GenBank/DDBJ databases">
        <title>Marinobacterium kochiensis sp. nov., isolated from sediment sample collected from Kochi backwaters in Kerala, India.</title>
        <authorList>
            <person name="Singh A."/>
            <person name="Pinnaka A.K."/>
        </authorList>
    </citation>
    <scope>NUCLEOTIDE SEQUENCE [LARGE SCALE GENOMIC DNA]</scope>
    <source>
        <strain evidence="1 2">AK27</strain>
    </source>
</reference>
<keyword evidence="2" id="KW-1185">Reference proteome</keyword>
<dbReference type="EMBL" id="JMQN01000029">
    <property type="protein sequence ID" value="KEA63741.1"/>
    <property type="molecule type" value="Genomic_DNA"/>
</dbReference>
<dbReference type="PATRIC" id="fig|1232683.4.peg.2002"/>
<dbReference type="eggNOG" id="ENOG502ZREC">
    <property type="taxonomic scope" value="Bacteria"/>
</dbReference>
<comment type="caution">
    <text evidence="1">The sequence shown here is derived from an EMBL/GenBank/DDBJ whole genome shotgun (WGS) entry which is preliminary data.</text>
</comment>
<dbReference type="RefSeq" id="WP_036187346.1">
    <property type="nucleotide sequence ID" value="NZ_JMQN01000029.1"/>
</dbReference>
<protein>
    <recommendedName>
        <fullName evidence="3">Transmembrane anchor protein</fullName>
    </recommendedName>
</protein>
<organism evidence="1 2">
    <name type="scientific">Marinobacterium lacunae</name>
    <dbReference type="NCBI Taxonomy" id="1232683"/>
    <lineage>
        <taxon>Bacteria</taxon>
        <taxon>Pseudomonadati</taxon>
        <taxon>Pseudomonadota</taxon>
        <taxon>Gammaproteobacteria</taxon>
        <taxon>Oceanospirillales</taxon>
        <taxon>Oceanospirillaceae</taxon>
        <taxon>Marinobacterium</taxon>
    </lineage>
</organism>
<evidence type="ECO:0000313" key="2">
    <source>
        <dbReference type="Proteomes" id="UP000028252"/>
    </source>
</evidence>
<evidence type="ECO:0000313" key="1">
    <source>
        <dbReference type="EMBL" id="KEA63741.1"/>
    </source>
</evidence>
<sequence>MTNLSDTHASPRSARNLATTTLSALAIALLILLTAVLPAEFGIDPTGLGRTMGLDKLHQAGASSTRLEPPIAVWKSAGAPRSNTIRVPLMPGQGAEIKSVMNPGDNFVFSWQVEGGSVSFDMHGEKPDAHGAFTSYWIGENQREASGSFTAPFAGSHGWYWENNGTEPVTVVLQTHGFYGDLYMP</sequence>
<accession>A0A081FYY6</accession>
<dbReference type="Proteomes" id="UP000028252">
    <property type="component" value="Unassembled WGS sequence"/>
</dbReference>
<dbReference type="OrthoDB" id="952847at2"/>
<gene>
    <name evidence="1" type="ORF">ADIMK_2043</name>
</gene>
<name>A0A081FYY6_9GAMM</name>
<evidence type="ECO:0008006" key="3">
    <source>
        <dbReference type="Google" id="ProtNLM"/>
    </source>
</evidence>
<dbReference type="AlphaFoldDB" id="A0A081FYY6"/>